<dbReference type="EMBL" id="JACNFK010000020">
    <property type="protein sequence ID" value="MBC8519300.1"/>
    <property type="molecule type" value="Genomic_DNA"/>
</dbReference>
<dbReference type="PIRSF" id="PIRSF006091">
    <property type="entry name" value="E_trnsport_RnfG"/>
    <property type="match status" value="1"/>
</dbReference>
<keyword evidence="4 6" id="KW-0288">FMN</keyword>
<keyword evidence="6 7" id="KW-0812">Transmembrane</keyword>
<dbReference type="InterPro" id="IPR010209">
    <property type="entry name" value="Ion_transpt_RnfG/RsxG"/>
</dbReference>
<evidence type="ECO:0000259" key="8">
    <source>
        <dbReference type="SMART" id="SM00900"/>
    </source>
</evidence>
<gene>
    <name evidence="6" type="primary">rnfG</name>
    <name evidence="9" type="ORF">H8D24_02700</name>
</gene>
<feature type="domain" description="FMN-binding" evidence="8">
    <location>
        <begin position="102"/>
        <end position="195"/>
    </location>
</feature>
<evidence type="ECO:0000256" key="1">
    <source>
        <dbReference type="ARBA" id="ARBA00022448"/>
    </source>
</evidence>
<dbReference type="Pfam" id="PF04205">
    <property type="entry name" value="FMN_bind"/>
    <property type="match status" value="1"/>
</dbReference>
<sequence length="211" mass="23024">MSDEPTSTRLISTLAIAGLISGVAIVAIYEATLQTITDNKARELREAVFKVLPGVSEMKKFQLDADGLRFRTEKGKDENTLYGGYNQHGEFVGYALPSAGPGFQDTIGILYGYIPESRKVVGMEILESRETPGLGDKIYKDLSFVSNFDNLAIDPEIVTVKKGMKNAPNEVDAITGATISAKAVVRIINEGNERWLNRLPTHGIPLHEGAR</sequence>
<dbReference type="GO" id="GO:0010181">
    <property type="term" value="F:FMN binding"/>
    <property type="evidence" value="ECO:0007669"/>
    <property type="project" value="InterPro"/>
</dbReference>
<dbReference type="GO" id="GO:0009055">
    <property type="term" value="F:electron transfer activity"/>
    <property type="evidence" value="ECO:0007669"/>
    <property type="project" value="InterPro"/>
</dbReference>
<dbReference type="InterPro" id="IPR007329">
    <property type="entry name" value="FMN-bd"/>
</dbReference>
<keyword evidence="3 6" id="KW-0285">Flavoprotein</keyword>
<evidence type="ECO:0000256" key="4">
    <source>
        <dbReference type="ARBA" id="ARBA00022643"/>
    </source>
</evidence>
<accession>A0A8J6TVQ6</accession>
<keyword evidence="2 6" id="KW-0597">Phosphoprotein</keyword>
<dbReference type="GO" id="GO:0005886">
    <property type="term" value="C:plasma membrane"/>
    <property type="evidence" value="ECO:0007669"/>
    <property type="project" value="UniProtKB-SubCell"/>
</dbReference>
<keyword evidence="6 7" id="KW-1133">Transmembrane helix</keyword>
<proteinExistence type="inferred from homology"/>
<comment type="similarity">
    <text evidence="6">Belongs to the RnfG family.</text>
</comment>
<evidence type="ECO:0000313" key="10">
    <source>
        <dbReference type="Proteomes" id="UP000654401"/>
    </source>
</evidence>
<dbReference type="PANTHER" id="PTHR36118:SF1">
    <property type="entry name" value="ION-TRANSLOCATING OXIDOREDUCTASE COMPLEX SUBUNIT G"/>
    <property type="match status" value="1"/>
</dbReference>
<comment type="caution">
    <text evidence="9">The sequence shown here is derived from an EMBL/GenBank/DDBJ whole genome shotgun (WGS) entry which is preliminary data.</text>
</comment>
<evidence type="ECO:0000256" key="2">
    <source>
        <dbReference type="ARBA" id="ARBA00022553"/>
    </source>
</evidence>
<keyword evidence="5 6" id="KW-0249">Electron transport</keyword>
<evidence type="ECO:0000256" key="6">
    <source>
        <dbReference type="HAMAP-Rule" id="MF_00479"/>
    </source>
</evidence>
<dbReference type="PANTHER" id="PTHR36118">
    <property type="entry name" value="ION-TRANSLOCATING OXIDOREDUCTASE COMPLEX SUBUNIT G"/>
    <property type="match status" value="1"/>
</dbReference>
<dbReference type="HAMAP" id="MF_00479">
    <property type="entry name" value="RsxG_RnfG"/>
    <property type="match status" value="1"/>
</dbReference>
<evidence type="ECO:0000256" key="5">
    <source>
        <dbReference type="ARBA" id="ARBA00022982"/>
    </source>
</evidence>
<comment type="cofactor">
    <cofactor evidence="6">
        <name>FMN</name>
        <dbReference type="ChEBI" id="CHEBI:58210"/>
    </cofactor>
</comment>
<keyword evidence="1 6" id="KW-0813">Transport</keyword>
<keyword evidence="6" id="KW-1278">Translocase</keyword>
<dbReference type="SMART" id="SM00900">
    <property type="entry name" value="FMN_bind"/>
    <property type="match status" value="1"/>
</dbReference>
<dbReference type="EC" id="7.-.-.-" evidence="6"/>
<protein>
    <recommendedName>
        <fullName evidence="6">Ion-translocating oxidoreductase complex subunit G</fullName>
        <ecNumber evidence="6">7.-.-.-</ecNumber>
    </recommendedName>
    <alternativeName>
        <fullName evidence="6">Rnf electron transport complex subunit G</fullName>
    </alternativeName>
</protein>
<comment type="subcellular location">
    <subcellularLocation>
        <location evidence="6">Cell inner membrane</location>
        <topology evidence="6">Single-pass membrane protein</topology>
    </subcellularLocation>
</comment>
<name>A0A8J6TVQ6_9GAMM</name>
<keyword evidence="6 7" id="KW-0472">Membrane</keyword>
<evidence type="ECO:0000313" key="9">
    <source>
        <dbReference type="EMBL" id="MBC8519300.1"/>
    </source>
</evidence>
<comment type="function">
    <text evidence="6">Part of a membrane-bound complex that couples electron transfer with translocation of ions across the membrane.</text>
</comment>
<feature type="transmembrane region" description="Helical" evidence="7">
    <location>
        <begin position="12"/>
        <end position="32"/>
    </location>
</feature>
<dbReference type="AlphaFoldDB" id="A0A8J6TVQ6"/>
<keyword evidence="6" id="KW-0997">Cell inner membrane</keyword>
<comment type="subunit">
    <text evidence="6">The complex is composed of six subunits: RnfA, RnfB, RnfC, RnfD, RnfE and RnfG.</text>
</comment>
<evidence type="ECO:0000256" key="3">
    <source>
        <dbReference type="ARBA" id="ARBA00022630"/>
    </source>
</evidence>
<reference evidence="9 10" key="1">
    <citation type="submission" date="2020-08" db="EMBL/GenBank/DDBJ databases">
        <title>Bridging the membrane lipid divide: bacteria of the FCB group superphylum have the potential to synthesize archaeal ether lipids.</title>
        <authorList>
            <person name="Villanueva L."/>
            <person name="Von Meijenfeldt F.A.B."/>
            <person name="Westbye A.B."/>
            <person name="Yadav S."/>
            <person name="Hopmans E.C."/>
            <person name="Dutilh B.E."/>
            <person name="Sinninghe Damste J.S."/>
        </authorList>
    </citation>
    <scope>NUCLEOTIDE SEQUENCE [LARGE SCALE GENOMIC DNA]</scope>
    <source>
        <strain evidence="9">NIOZ-UU100</strain>
    </source>
</reference>
<organism evidence="9 10">
    <name type="scientific">Candidatus Thiopontia autotrophica</name>
    <dbReference type="NCBI Taxonomy" id="2841688"/>
    <lineage>
        <taxon>Bacteria</taxon>
        <taxon>Pseudomonadati</taxon>
        <taxon>Pseudomonadota</taxon>
        <taxon>Gammaproteobacteria</taxon>
        <taxon>Candidatus Thiopontia</taxon>
    </lineage>
</organism>
<keyword evidence="6" id="KW-1003">Cell membrane</keyword>
<evidence type="ECO:0000256" key="7">
    <source>
        <dbReference type="SAM" id="Phobius"/>
    </source>
</evidence>
<feature type="modified residue" description="FMN phosphoryl threonine" evidence="6">
    <location>
        <position position="178"/>
    </location>
</feature>
<dbReference type="GO" id="GO:0022900">
    <property type="term" value="P:electron transport chain"/>
    <property type="evidence" value="ECO:0007669"/>
    <property type="project" value="UniProtKB-UniRule"/>
</dbReference>
<dbReference type="Proteomes" id="UP000654401">
    <property type="component" value="Unassembled WGS sequence"/>
</dbReference>